<evidence type="ECO:0000256" key="8">
    <source>
        <dbReference type="RuleBase" id="RU003656"/>
    </source>
</evidence>
<evidence type="ECO:0000256" key="3">
    <source>
        <dbReference type="ARBA" id="ARBA00022448"/>
    </source>
</evidence>
<dbReference type="CDD" id="cd12152">
    <property type="entry name" value="F1-ATPase_delta"/>
    <property type="match status" value="1"/>
</dbReference>
<evidence type="ECO:0000256" key="7">
    <source>
        <dbReference type="HAMAP-Rule" id="MF_00530"/>
    </source>
</evidence>
<organism evidence="10 11">
    <name type="scientific">Cellulosimicrobium composti</name>
    <dbReference type="NCBI Taxonomy" id="2672572"/>
    <lineage>
        <taxon>Bacteria</taxon>
        <taxon>Bacillati</taxon>
        <taxon>Actinomycetota</taxon>
        <taxon>Actinomycetes</taxon>
        <taxon>Micrococcales</taxon>
        <taxon>Promicromonosporaceae</taxon>
        <taxon>Cellulosimicrobium</taxon>
    </lineage>
</organism>
<evidence type="ECO:0000259" key="9">
    <source>
        <dbReference type="Pfam" id="PF02823"/>
    </source>
</evidence>
<keyword evidence="6 7" id="KW-0139">CF(1)</keyword>
<dbReference type="AlphaFoldDB" id="A0A6N7ZF24"/>
<name>A0A6N7ZF24_9MICO</name>
<comment type="subunit">
    <text evidence="7 8">F-type ATPases have 2 components, CF(1) - the catalytic core - and CF(0) - the membrane proton channel. CF(1) has five subunits: alpha(3), beta(3), gamma(1), delta(1), epsilon(1). CF(0) has three main subunits: a, b and c.</text>
</comment>
<dbReference type="GO" id="GO:0046933">
    <property type="term" value="F:proton-transporting ATP synthase activity, rotational mechanism"/>
    <property type="evidence" value="ECO:0007669"/>
    <property type="project" value="UniProtKB-UniRule"/>
</dbReference>
<evidence type="ECO:0000256" key="2">
    <source>
        <dbReference type="ARBA" id="ARBA00005712"/>
    </source>
</evidence>
<dbReference type="InterPro" id="IPR036771">
    <property type="entry name" value="ATPsynth_dsu/esu_N"/>
</dbReference>
<dbReference type="GO" id="GO:0045259">
    <property type="term" value="C:proton-transporting ATP synthase complex"/>
    <property type="evidence" value="ECO:0007669"/>
    <property type="project" value="UniProtKB-KW"/>
</dbReference>
<dbReference type="GO" id="GO:0005524">
    <property type="term" value="F:ATP binding"/>
    <property type="evidence" value="ECO:0007669"/>
    <property type="project" value="UniProtKB-UniRule"/>
</dbReference>
<gene>
    <name evidence="7 10" type="primary">atpC</name>
    <name evidence="10" type="ORF">GJV82_02920</name>
</gene>
<protein>
    <recommendedName>
        <fullName evidence="7">ATP synthase epsilon chain</fullName>
    </recommendedName>
    <alternativeName>
        <fullName evidence="7">ATP synthase F1 sector epsilon subunit</fullName>
    </alternativeName>
    <alternativeName>
        <fullName evidence="7">F-ATPase epsilon subunit</fullName>
    </alternativeName>
</protein>
<sequence length="160" mass="16751">MVRLPGGPRQRVWRRAAPRRMTFGPARVTNAQVARRVDVARLGGSEPLPPGGPSVPVVPAQPSETVAAPGGERLVSVEVVVPSGVFWAGDARSVTVPSVQGTLGILARHEPVAASLAAGRVRLRTPDRPTAELRIGGGFVVVDHDAVTILADDATWVPAR</sequence>
<evidence type="ECO:0000313" key="11">
    <source>
        <dbReference type="Proteomes" id="UP000440668"/>
    </source>
</evidence>
<evidence type="ECO:0000313" key="10">
    <source>
        <dbReference type="EMBL" id="MTG87912.1"/>
    </source>
</evidence>
<evidence type="ECO:0000256" key="4">
    <source>
        <dbReference type="ARBA" id="ARBA00023065"/>
    </source>
</evidence>
<dbReference type="Pfam" id="PF02823">
    <property type="entry name" value="ATP-synt_DE_N"/>
    <property type="match status" value="1"/>
</dbReference>
<evidence type="ECO:0000256" key="5">
    <source>
        <dbReference type="ARBA" id="ARBA00023136"/>
    </source>
</evidence>
<reference evidence="10 11" key="1">
    <citation type="submission" date="2019-11" db="EMBL/GenBank/DDBJ databases">
        <title>Cellulosimicrobium composti sp. nov. isolated from a compost.</title>
        <authorList>
            <person name="Yang Y."/>
        </authorList>
    </citation>
    <scope>NUCLEOTIDE SEQUENCE [LARGE SCALE GENOMIC DNA]</scope>
    <source>
        <strain evidence="10 11">BIT-GX5</strain>
    </source>
</reference>
<comment type="function">
    <text evidence="7">Produces ATP from ADP in the presence of a proton gradient across the membrane.</text>
</comment>
<dbReference type="Proteomes" id="UP000440668">
    <property type="component" value="Unassembled WGS sequence"/>
</dbReference>
<dbReference type="SUPFAM" id="SSF51344">
    <property type="entry name" value="Epsilon subunit of F1F0-ATP synthase N-terminal domain"/>
    <property type="match status" value="1"/>
</dbReference>
<keyword evidence="5 7" id="KW-0472">Membrane</keyword>
<dbReference type="Gene3D" id="2.60.15.10">
    <property type="entry name" value="F0F1 ATP synthase delta/epsilon subunit, N-terminal"/>
    <property type="match status" value="1"/>
</dbReference>
<keyword evidence="7 8" id="KW-0066">ATP synthesis</keyword>
<keyword evidence="7" id="KW-0375">Hydrogen ion transport</keyword>
<keyword evidence="4 7" id="KW-0406">Ion transport</keyword>
<dbReference type="InterPro" id="IPR001469">
    <property type="entry name" value="ATP_synth_F1_dsu/esu"/>
</dbReference>
<evidence type="ECO:0000256" key="6">
    <source>
        <dbReference type="ARBA" id="ARBA00023196"/>
    </source>
</evidence>
<keyword evidence="3 7" id="KW-0813">Transport</keyword>
<dbReference type="GO" id="GO:0005886">
    <property type="term" value="C:plasma membrane"/>
    <property type="evidence" value="ECO:0007669"/>
    <property type="project" value="UniProtKB-SubCell"/>
</dbReference>
<dbReference type="NCBIfam" id="TIGR01216">
    <property type="entry name" value="ATP_synt_epsi"/>
    <property type="match status" value="1"/>
</dbReference>
<evidence type="ECO:0000256" key="1">
    <source>
        <dbReference type="ARBA" id="ARBA00004202"/>
    </source>
</evidence>
<proteinExistence type="inferred from homology"/>
<comment type="similarity">
    <text evidence="2 7 8">Belongs to the ATPase epsilon chain family.</text>
</comment>
<comment type="caution">
    <text evidence="10">The sequence shown here is derived from an EMBL/GenBank/DDBJ whole genome shotgun (WGS) entry which is preliminary data.</text>
</comment>
<dbReference type="HAMAP" id="MF_00530">
    <property type="entry name" value="ATP_synth_epsil_bac"/>
    <property type="match status" value="1"/>
</dbReference>
<dbReference type="InterPro" id="IPR020546">
    <property type="entry name" value="ATP_synth_F1_dsu/esu_N"/>
</dbReference>
<keyword evidence="7" id="KW-1003">Cell membrane</keyword>
<accession>A0A6N7ZF24</accession>
<dbReference type="EMBL" id="WMKA01000004">
    <property type="protein sequence ID" value="MTG87912.1"/>
    <property type="molecule type" value="Genomic_DNA"/>
</dbReference>
<comment type="subcellular location">
    <subcellularLocation>
        <location evidence="1 7">Cell membrane</location>
        <topology evidence="1 7">Peripheral membrane protein</topology>
    </subcellularLocation>
</comment>
<feature type="domain" description="ATP synthase F1 complex delta/epsilon subunit N-terminal" evidence="9">
    <location>
        <begin position="76"/>
        <end position="154"/>
    </location>
</feature>